<keyword evidence="2" id="KW-1185">Reference proteome</keyword>
<sequence precursor="true">MSIKNRKSSISVQTKIELGYLHKNRRIARGMPA</sequence>
<dbReference type="Proteomes" id="UP000001235">
    <property type="component" value="Chromosome"/>
</dbReference>
<reference evidence="1 2" key="1">
    <citation type="submission" date="2010-08" db="EMBL/GenBank/DDBJ databases">
        <title>Complete sequence of Gallionella capsiferriformans ES-2.</title>
        <authorList>
            <consortium name="US DOE Joint Genome Institute"/>
            <person name="Lucas S."/>
            <person name="Copeland A."/>
            <person name="Lapidus A."/>
            <person name="Cheng J.-F."/>
            <person name="Bruce D."/>
            <person name="Goodwin L."/>
            <person name="Pitluck S."/>
            <person name="Chertkov O."/>
            <person name="Davenport K.W."/>
            <person name="Detter J.C."/>
            <person name="Han C."/>
            <person name="Tapia R."/>
            <person name="Land M."/>
            <person name="Hauser L."/>
            <person name="Chang Y.-J."/>
            <person name="Jeffries C."/>
            <person name="Kyrpides N."/>
            <person name="Ivanova N."/>
            <person name="Mikhailova N."/>
            <person name="Shelobolina E.S."/>
            <person name="Picardal F."/>
            <person name="Roden E."/>
            <person name="Emerson D."/>
            <person name="Woyke T."/>
        </authorList>
    </citation>
    <scope>NUCLEOTIDE SEQUENCE [LARGE SCALE GENOMIC DNA]</scope>
    <source>
        <strain evidence="1 2">ES-2</strain>
    </source>
</reference>
<accession>D9SJM9</accession>
<dbReference type="KEGG" id="gca:Galf_0334"/>
<gene>
    <name evidence="1" type="ordered locus">Galf_0334</name>
</gene>
<protein>
    <submittedName>
        <fullName evidence="1">Uncharacterized protein</fullName>
    </submittedName>
</protein>
<proteinExistence type="predicted"/>
<dbReference type="HOGENOM" id="CLU_3382031_0_0_4"/>
<name>D9SJM9_GALCS</name>
<evidence type="ECO:0000313" key="1">
    <source>
        <dbReference type="EMBL" id="ADL54378.1"/>
    </source>
</evidence>
<evidence type="ECO:0000313" key="2">
    <source>
        <dbReference type="Proteomes" id="UP000001235"/>
    </source>
</evidence>
<dbReference type="EMBL" id="CP002159">
    <property type="protein sequence ID" value="ADL54378.1"/>
    <property type="molecule type" value="Genomic_DNA"/>
</dbReference>
<organism evidence="1 2">
    <name type="scientific">Gallionella capsiferriformans (strain ES-2)</name>
    <name type="common">Gallionella ferruginea capsiferriformans (strain ES-2)</name>
    <dbReference type="NCBI Taxonomy" id="395494"/>
    <lineage>
        <taxon>Bacteria</taxon>
        <taxon>Pseudomonadati</taxon>
        <taxon>Pseudomonadota</taxon>
        <taxon>Betaproteobacteria</taxon>
        <taxon>Nitrosomonadales</taxon>
        <taxon>Gallionellaceae</taxon>
        <taxon>Gallionella</taxon>
    </lineage>
</organism>
<dbReference type="AlphaFoldDB" id="D9SJM9"/>